<dbReference type="EMBL" id="MTYJ01000002">
    <property type="protein sequence ID" value="OQV25494.1"/>
    <property type="molecule type" value="Genomic_DNA"/>
</dbReference>
<feature type="transmembrane region" description="Helical" evidence="5">
    <location>
        <begin position="823"/>
        <end position="848"/>
    </location>
</feature>
<dbReference type="CDD" id="cd00637">
    <property type="entry name" value="7tm_classA_rhodopsin-like"/>
    <property type="match status" value="1"/>
</dbReference>
<reference evidence="8" key="1">
    <citation type="submission" date="2017-01" db="EMBL/GenBank/DDBJ databases">
        <title>Comparative genomics of anhydrobiosis in the tardigrade Hypsibius dujardini.</title>
        <authorList>
            <person name="Yoshida Y."/>
            <person name="Koutsovoulos G."/>
            <person name="Laetsch D."/>
            <person name="Stevens L."/>
            <person name="Kumar S."/>
            <person name="Horikawa D."/>
            <person name="Ishino K."/>
            <person name="Komine S."/>
            <person name="Tomita M."/>
            <person name="Blaxter M."/>
            <person name="Arakawa K."/>
        </authorList>
    </citation>
    <scope>NUCLEOTIDE SEQUENCE [LARGE SCALE GENOMIC DNA]</scope>
    <source>
        <strain evidence="8">Z151</strain>
    </source>
</reference>
<evidence type="ECO:0000256" key="3">
    <source>
        <dbReference type="ARBA" id="ARBA00022989"/>
    </source>
</evidence>
<dbReference type="PROSITE" id="PS50262">
    <property type="entry name" value="G_PROTEIN_RECEP_F1_2"/>
    <property type="match status" value="1"/>
</dbReference>
<evidence type="ECO:0000313" key="7">
    <source>
        <dbReference type="EMBL" id="OQV25494.1"/>
    </source>
</evidence>
<dbReference type="AlphaFoldDB" id="A0A1W0XDD5"/>
<dbReference type="InterPro" id="IPR009755">
    <property type="entry name" value="RMC1_C"/>
</dbReference>
<evidence type="ECO:0000256" key="4">
    <source>
        <dbReference type="ARBA" id="ARBA00023136"/>
    </source>
</evidence>
<keyword evidence="2 5" id="KW-0812">Transmembrane</keyword>
<evidence type="ECO:0000256" key="5">
    <source>
        <dbReference type="SAM" id="Phobius"/>
    </source>
</evidence>
<dbReference type="PRINTS" id="PR00237">
    <property type="entry name" value="GPCRRHODOPSN"/>
</dbReference>
<dbReference type="PANTHER" id="PTHR12897:SF4">
    <property type="entry name" value="REGULATOR OF MON1-CCZ1 COMPLEX"/>
    <property type="match status" value="1"/>
</dbReference>
<feature type="transmembrane region" description="Helical" evidence="5">
    <location>
        <begin position="797"/>
        <end position="817"/>
    </location>
</feature>
<feature type="transmembrane region" description="Helical" evidence="5">
    <location>
        <begin position="705"/>
        <end position="728"/>
    </location>
</feature>
<feature type="transmembrane region" description="Helical" evidence="5">
    <location>
        <begin position="578"/>
        <end position="598"/>
    </location>
</feature>
<evidence type="ECO:0000256" key="1">
    <source>
        <dbReference type="ARBA" id="ARBA00004370"/>
    </source>
</evidence>
<comment type="subcellular location">
    <subcellularLocation>
        <location evidence="1">Membrane</location>
    </subcellularLocation>
</comment>
<feature type="transmembrane region" description="Helical" evidence="5">
    <location>
        <begin position="618"/>
        <end position="644"/>
    </location>
</feature>
<dbReference type="SUPFAM" id="SSF81321">
    <property type="entry name" value="Family A G protein-coupled receptor-like"/>
    <property type="match status" value="1"/>
</dbReference>
<dbReference type="Proteomes" id="UP000192578">
    <property type="component" value="Unassembled WGS sequence"/>
</dbReference>
<organism evidence="7 8">
    <name type="scientific">Hypsibius exemplaris</name>
    <name type="common">Freshwater tardigrade</name>
    <dbReference type="NCBI Taxonomy" id="2072580"/>
    <lineage>
        <taxon>Eukaryota</taxon>
        <taxon>Metazoa</taxon>
        <taxon>Ecdysozoa</taxon>
        <taxon>Tardigrada</taxon>
        <taxon>Eutardigrada</taxon>
        <taxon>Parachela</taxon>
        <taxon>Hypsibioidea</taxon>
        <taxon>Hypsibiidae</taxon>
        <taxon>Hypsibius</taxon>
    </lineage>
</organism>
<dbReference type="SUPFAM" id="SSF50978">
    <property type="entry name" value="WD40 repeat-like"/>
    <property type="match status" value="1"/>
</dbReference>
<feature type="transmembrane region" description="Helical" evidence="5">
    <location>
        <begin position="656"/>
        <end position="674"/>
    </location>
</feature>
<keyword evidence="4 5" id="KW-0472">Membrane</keyword>
<protein>
    <submittedName>
        <fullName evidence="7">Uncharacterized protein C18orf8</fullName>
    </submittedName>
</protein>
<feature type="transmembrane region" description="Helical" evidence="5">
    <location>
        <begin position="547"/>
        <end position="566"/>
    </location>
</feature>
<dbReference type="GO" id="GO:0004930">
    <property type="term" value="F:G protein-coupled receptor activity"/>
    <property type="evidence" value="ECO:0007669"/>
    <property type="project" value="InterPro"/>
</dbReference>
<dbReference type="InterPro" id="IPR000276">
    <property type="entry name" value="GPCR_Rhodpsn"/>
</dbReference>
<evidence type="ECO:0000256" key="2">
    <source>
        <dbReference type="ARBA" id="ARBA00022692"/>
    </source>
</evidence>
<dbReference type="Gene3D" id="1.20.1070.10">
    <property type="entry name" value="Rhodopsin 7-helix transmembrane proteins"/>
    <property type="match status" value="1"/>
</dbReference>
<sequence>MSMDHTASVAVRSPILARNMDIFIADKGTPVLSIKFSPDLLVLAVQRSNKSVEFLNVQDSTGVDLIEYSQTCSRARSAKILGFCWVSSTEIVFVTDTHGLESYQIRPEKKILKSLKNYSLAVNWFLYTPPYLLLSSGSACNVFHIFVLRGGGNYQRYPKFEVEVSAPPISQGQPAKLMERDVVLAPVYGALYVLIVKQVSKLNAGAEVVMYQLNREGVVKITDVLLLECNGRFAINILDNLVVVHHQQSRMSKIFDLRLNNRMDGIRYHYPISSYSIEPYQIKLSGYSVPYELYSSNWAVFLPSIIVDAKLGCLWQLELQIDGLASLIHDKLKRAEFLLFRETDAKVVLLRHLTDYLHDYNDYSTVIKVFDLLNAKLKSIVTKVVSEESKKTVYLDQSECFRYLLLPFSNSKQLDPCIIVSVLVEYLKSLIAHQLEPQYYIHELIVNALVQFRMYPLLRLLVENGVFYDSKPFACLLLSLDNVFPPSFQMALDMLKRVGNSSEERAEVLLAKYQIFPAIRDPNGNGNGTGNGYTDHRPLYLELPQHHALMIITALLLVLSAVVGTLGNILSLRNTGNIFILNLAIADTVVTAIVDPFNAVGAVAGRRILWEDYTLCQVVASLCAPACIGSLWNMCTISVSRYFLICKPHLYPRIFTLSNCILMCLVTWIISHLIHLPNHIGWGMNHFSENYYLCTFDVDSHHFAIFYVFLAMVVPLGGVLFGYTLIFLKVRNVRTTIRRHKEKILVAMTTTIPIVDQPAIAHDQAKVPPNGSGPRRSTIRPTTSVVKRDDVTLAKTMFLAFAIFFVSWTPFALLVIANNPKAVPGWVYIVAIVLGHGNSAVNPILYGVSNKKFRDGYRHLLGNRTIGVRGRGGTSFVTKRASVLVCHSSDER</sequence>
<dbReference type="GO" id="GO:0035658">
    <property type="term" value="C:Mon1-Ccz1 complex"/>
    <property type="evidence" value="ECO:0007669"/>
    <property type="project" value="InterPro"/>
</dbReference>
<dbReference type="Pfam" id="PF00001">
    <property type="entry name" value="7tm_1"/>
    <property type="match status" value="1"/>
</dbReference>
<evidence type="ECO:0000259" key="6">
    <source>
        <dbReference type="PROSITE" id="PS50262"/>
    </source>
</evidence>
<dbReference type="PANTHER" id="PTHR12897">
    <property type="entry name" value="COLON CANCER-ASSOCIATED PROTEIN MIC1"/>
    <property type="match status" value="1"/>
</dbReference>
<feature type="domain" description="G-protein coupled receptors family 1 profile" evidence="6">
    <location>
        <begin position="554"/>
        <end position="846"/>
    </location>
</feature>
<gene>
    <name evidence="7" type="ORF">BV898_00435</name>
</gene>
<keyword evidence="8" id="KW-1185">Reference proteome</keyword>
<proteinExistence type="predicted"/>
<dbReference type="InterPro" id="IPR040371">
    <property type="entry name" value="RMC1"/>
</dbReference>
<dbReference type="GO" id="GO:0031902">
    <property type="term" value="C:late endosome membrane"/>
    <property type="evidence" value="ECO:0007669"/>
    <property type="project" value="TreeGrafter"/>
</dbReference>
<comment type="caution">
    <text evidence="7">The sequence shown here is derived from an EMBL/GenBank/DDBJ whole genome shotgun (WGS) entry which is preliminary data.</text>
</comment>
<evidence type="ECO:0000313" key="8">
    <source>
        <dbReference type="Proteomes" id="UP000192578"/>
    </source>
</evidence>
<dbReference type="InterPro" id="IPR036322">
    <property type="entry name" value="WD40_repeat_dom_sf"/>
</dbReference>
<dbReference type="InterPro" id="IPR017452">
    <property type="entry name" value="GPCR_Rhodpsn_7TM"/>
</dbReference>
<dbReference type="InterPro" id="IPR049040">
    <property type="entry name" value="RMC1_N"/>
</dbReference>
<dbReference type="Pfam" id="PF21029">
    <property type="entry name" value="RMC1_N"/>
    <property type="match status" value="1"/>
</dbReference>
<name>A0A1W0XDD5_HYPEX</name>
<dbReference type="GO" id="GO:0010506">
    <property type="term" value="P:regulation of autophagy"/>
    <property type="evidence" value="ECO:0007669"/>
    <property type="project" value="InterPro"/>
</dbReference>
<dbReference type="Pfam" id="PF07035">
    <property type="entry name" value="RMC1_C"/>
    <property type="match status" value="1"/>
</dbReference>
<dbReference type="GO" id="GO:0005765">
    <property type="term" value="C:lysosomal membrane"/>
    <property type="evidence" value="ECO:0007669"/>
    <property type="project" value="TreeGrafter"/>
</dbReference>
<dbReference type="OrthoDB" id="26384at2759"/>
<accession>A0A1W0XDD5</accession>
<keyword evidence="3 5" id="KW-1133">Transmembrane helix</keyword>